<sequence length="285" mass="31591">MDGEEIDSWSDLGSGDEWLCAQLQKSGLMSKHKRRKQSCKEDNKIIKLDVNQKDPPKNETIATPINDQNFGESIKGIISSQDNVNAIFDQNIDLDNIENIDIHNLQVVEKVGNDFFDLQHIPPEFATVTIEYPQPSALNVANISVESENVVQELGNIHIEALPTNTQDPVSDIVINTDIIDENKTTQYIPPEFATVTINNPQSFALNVANISVENENVVQELENIHIEAFPTQDPVSDIVINTDTDIIDENKTTQTNIQQSSVSATPSCSSKVVILSNIPYHGIC</sequence>
<proteinExistence type="predicted"/>
<accession>A0AAW1TNT6</accession>
<evidence type="ECO:0000313" key="2">
    <source>
        <dbReference type="Proteomes" id="UP001431783"/>
    </source>
</evidence>
<organism evidence="1 2">
    <name type="scientific">Henosepilachna vigintioctopunctata</name>
    <dbReference type="NCBI Taxonomy" id="420089"/>
    <lineage>
        <taxon>Eukaryota</taxon>
        <taxon>Metazoa</taxon>
        <taxon>Ecdysozoa</taxon>
        <taxon>Arthropoda</taxon>
        <taxon>Hexapoda</taxon>
        <taxon>Insecta</taxon>
        <taxon>Pterygota</taxon>
        <taxon>Neoptera</taxon>
        <taxon>Endopterygota</taxon>
        <taxon>Coleoptera</taxon>
        <taxon>Polyphaga</taxon>
        <taxon>Cucujiformia</taxon>
        <taxon>Coccinelloidea</taxon>
        <taxon>Coccinellidae</taxon>
        <taxon>Epilachninae</taxon>
        <taxon>Epilachnini</taxon>
        <taxon>Henosepilachna</taxon>
    </lineage>
</organism>
<name>A0AAW1TNT6_9CUCU</name>
<dbReference type="Proteomes" id="UP001431783">
    <property type="component" value="Unassembled WGS sequence"/>
</dbReference>
<gene>
    <name evidence="1" type="ORF">WA026_003555</name>
</gene>
<keyword evidence="2" id="KW-1185">Reference proteome</keyword>
<dbReference type="EMBL" id="JARQZJ010000001">
    <property type="protein sequence ID" value="KAK9869826.1"/>
    <property type="molecule type" value="Genomic_DNA"/>
</dbReference>
<protein>
    <submittedName>
        <fullName evidence="1">Uncharacterized protein</fullName>
    </submittedName>
</protein>
<reference evidence="1 2" key="1">
    <citation type="submission" date="2023-03" db="EMBL/GenBank/DDBJ databases">
        <title>Genome insight into feeding habits of ladybird beetles.</title>
        <authorList>
            <person name="Li H.-S."/>
            <person name="Huang Y.-H."/>
            <person name="Pang H."/>
        </authorList>
    </citation>
    <scope>NUCLEOTIDE SEQUENCE [LARGE SCALE GENOMIC DNA]</scope>
    <source>
        <strain evidence="1">SYSU_2023b</strain>
        <tissue evidence="1">Whole body</tissue>
    </source>
</reference>
<comment type="caution">
    <text evidence="1">The sequence shown here is derived from an EMBL/GenBank/DDBJ whole genome shotgun (WGS) entry which is preliminary data.</text>
</comment>
<evidence type="ECO:0000313" key="1">
    <source>
        <dbReference type="EMBL" id="KAK9869826.1"/>
    </source>
</evidence>
<dbReference type="AlphaFoldDB" id="A0AAW1TNT6"/>